<dbReference type="EMBL" id="JAGMUU010000011">
    <property type="protein sequence ID" value="KAH7142573.1"/>
    <property type="molecule type" value="Genomic_DNA"/>
</dbReference>
<organism evidence="1 2">
    <name type="scientific">Dactylonectria estremocensis</name>
    <dbReference type="NCBI Taxonomy" id="1079267"/>
    <lineage>
        <taxon>Eukaryota</taxon>
        <taxon>Fungi</taxon>
        <taxon>Dikarya</taxon>
        <taxon>Ascomycota</taxon>
        <taxon>Pezizomycotina</taxon>
        <taxon>Sordariomycetes</taxon>
        <taxon>Hypocreomycetidae</taxon>
        <taxon>Hypocreales</taxon>
        <taxon>Nectriaceae</taxon>
        <taxon>Dactylonectria</taxon>
    </lineage>
</organism>
<gene>
    <name evidence="1" type="ORF">B0J13DRAFT_49649</name>
</gene>
<dbReference type="Proteomes" id="UP000717696">
    <property type="component" value="Unassembled WGS sequence"/>
</dbReference>
<comment type="caution">
    <text evidence="1">The sequence shown here is derived from an EMBL/GenBank/DDBJ whole genome shotgun (WGS) entry which is preliminary data.</text>
</comment>
<proteinExistence type="predicted"/>
<dbReference type="AlphaFoldDB" id="A0A9P9J5V1"/>
<keyword evidence="2" id="KW-1185">Reference proteome</keyword>
<evidence type="ECO:0000313" key="2">
    <source>
        <dbReference type="Proteomes" id="UP000717696"/>
    </source>
</evidence>
<evidence type="ECO:0000313" key="1">
    <source>
        <dbReference type="EMBL" id="KAH7142573.1"/>
    </source>
</evidence>
<name>A0A9P9J5V1_9HYPO</name>
<protein>
    <submittedName>
        <fullName evidence="1">Uncharacterized protein</fullName>
    </submittedName>
</protein>
<reference evidence="1" key="1">
    <citation type="journal article" date="2021" name="Nat. Commun.">
        <title>Genetic determinants of endophytism in the Arabidopsis root mycobiome.</title>
        <authorList>
            <person name="Mesny F."/>
            <person name="Miyauchi S."/>
            <person name="Thiergart T."/>
            <person name="Pickel B."/>
            <person name="Atanasova L."/>
            <person name="Karlsson M."/>
            <person name="Huettel B."/>
            <person name="Barry K.W."/>
            <person name="Haridas S."/>
            <person name="Chen C."/>
            <person name="Bauer D."/>
            <person name="Andreopoulos W."/>
            <person name="Pangilinan J."/>
            <person name="LaButti K."/>
            <person name="Riley R."/>
            <person name="Lipzen A."/>
            <person name="Clum A."/>
            <person name="Drula E."/>
            <person name="Henrissat B."/>
            <person name="Kohler A."/>
            <person name="Grigoriev I.V."/>
            <person name="Martin F.M."/>
            <person name="Hacquard S."/>
        </authorList>
    </citation>
    <scope>NUCLEOTIDE SEQUENCE</scope>
    <source>
        <strain evidence="1">MPI-CAGE-AT-0021</strain>
    </source>
</reference>
<accession>A0A9P9J5V1</accession>
<sequence length="218" mass="22569">MHHERGIHHPAPTVTPAKRFSWRSTLGQVAQSVVFGGPVAFPQPSSFASNVTVNDVQLGQADLLSLQGLLGAVIPGNYWYDRRSGAYGLTGGPCTGFLVAGLALGNGQLDQHASGNTGTGVFINGREIHVMDVLSLQSMGVPVRPGRWWVNGDGSFGMEGSPIPLGNLRRQAMANTGAGGGFGGGGYHSWSTSMGNYGGSDGQGFTYVGGPGWSYSSG</sequence>
<dbReference type="OrthoDB" id="5239817at2759"/>